<keyword evidence="7" id="KW-0325">Glycoprotein</keyword>
<dbReference type="GO" id="GO:0005576">
    <property type="term" value="C:extracellular region"/>
    <property type="evidence" value="ECO:0007669"/>
    <property type="project" value="TreeGrafter"/>
</dbReference>
<feature type="binding site" evidence="12">
    <location>
        <position position="193"/>
    </location>
    <ligand>
        <name>a protein</name>
        <dbReference type="ChEBI" id="CHEBI:16541"/>
    </ligand>
    <ligandPart>
        <name>C-terminal Xaa-(2S)-2-hydroxyglycine residue</name>
        <dbReference type="ChEBI" id="CHEBI:142768"/>
    </ligandPart>
</feature>
<dbReference type="PANTHER" id="PTHR10680:SF37">
    <property type="entry name" value="PEPTIDYL-ALPHA-HYDROXYGLYCINE ALPHA-AMIDATING LYASE 2"/>
    <property type="match status" value="1"/>
</dbReference>
<feature type="binding site" evidence="13">
    <location>
        <position position="128"/>
    </location>
    <ligand>
        <name>Ca(2+)</name>
        <dbReference type="ChEBI" id="CHEBI:29108"/>
        <note>structural</note>
    </ligand>
</feature>
<dbReference type="GO" id="GO:0006518">
    <property type="term" value="P:peptide metabolic process"/>
    <property type="evidence" value="ECO:0007669"/>
    <property type="project" value="InterPro"/>
</dbReference>
<evidence type="ECO:0000256" key="3">
    <source>
        <dbReference type="ARBA" id="ARBA00022729"/>
    </source>
</evidence>
<dbReference type="EC" id="4.3.2.5" evidence="1"/>
<dbReference type="InterPro" id="IPR011042">
    <property type="entry name" value="6-blade_b-propeller_TolB-like"/>
</dbReference>
<dbReference type="EMBL" id="LR899009">
    <property type="protein sequence ID" value="CAD7077780.1"/>
    <property type="molecule type" value="Genomic_DNA"/>
</dbReference>
<dbReference type="Gene3D" id="2.120.10.30">
    <property type="entry name" value="TolB, C-terminal domain"/>
    <property type="match status" value="1"/>
</dbReference>
<evidence type="ECO:0000256" key="8">
    <source>
        <dbReference type="ARBA" id="ARBA00023239"/>
    </source>
</evidence>
<evidence type="ECO:0000256" key="13">
    <source>
        <dbReference type="PIRSR" id="PIRSR600720-2"/>
    </source>
</evidence>
<dbReference type="AlphaFoldDB" id="A0A7R8UBM4"/>
<organism evidence="17 18">
    <name type="scientific">Hermetia illucens</name>
    <name type="common">Black soldier fly</name>
    <dbReference type="NCBI Taxonomy" id="343691"/>
    <lineage>
        <taxon>Eukaryota</taxon>
        <taxon>Metazoa</taxon>
        <taxon>Ecdysozoa</taxon>
        <taxon>Arthropoda</taxon>
        <taxon>Hexapoda</taxon>
        <taxon>Insecta</taxon>
        <taxon>Pterygota</taxon>
        <taxon>Neoptera</taxon>
        <taxon>Endopterygota</taxon>
        <taxon>Diptera</taxon>
        <taxon>Brachycera</taxon>
        <taxon>Stratiomyomorpha</taxon>
        <taxon>Stratiomyidae</taxon>
        <taxon>Hermetiinae</taxon>
        <taxon>Hermetia</taxon>
    </lineage>
</organism>
<evidence type="ECO:0000256" key="5">
    <source>
        <dbReference type="ARBA" id="ARBA00022833"/>
    </source>
</evidence>
<evidence type="ECO:0000256" key="9">
    <source>
        <dbReference type="ARBA" id="ARBA00050393"/>
    </source>
</evidence>
<comment type="catalytic activity">
    <reaction evidence="9">
        <text>a [peptide]-C-terminal (2S)-2-hydroxyglycine = a [peptide]-C-terminal amide + glyoxylate</text>
        <dbReference type="Rhea" id="RHEA:20924"/>
        <dbReference type="Rhea" id="RHEA-COMP:13485"/>
        <dbReference type="Rhea" id="RHEA-COMP:15321"/>
        <dbReference type="ChEBI" id="CHEBI:36655"/>
        <dbReference type="ChEBI" id="CHEBI:137001"/>
        <dbReference type="ChEBI" id="CHEBI:142768"/>
        <dbReference type="EC" id="4.3.2.5"/>
    </reaction>
    <physiologicalReaction direction="left-to-right" evidence="9">
        <dbReference type="Rhea" id="RHEA:20925"/>
    </physiologicalReaction>
</comment>
<feature type="binding site" evidence="13">
    <location>
        <position position="64"/>
    </location>
    <ligand>
        <name>Ca(2+)</name>
        <dbReference type="ChEBI" id="CHEBI:29108"/>
        <note>structural</note>
    </ligand>
</feature>
<keyword evidence="13" id="KW-0106">Calcium</keyword>
<feature type="chain" id="PRO_5030975199" description="peptidylamidoglycolate lyase" evidence="16">
    <location>
        <begin position="19"/>
        <end position="348"/>
    </location>
</feature>
<dbReference type="FunCoup" id="A0A7R8UBM4">
    <property type="interactions" value="34"/>
</dbReference>
<dbReference type="GO" id="GO:0046872">
    <property type="term" value="F:metal ion binding"/>
    <property type="evidence" value="ECO:0007669"/>
    <property type="project" value="UniProtKB-KW"/>
</dbReference>
<evidence type="ECO:0000256" key="4">
    <source>
        <dbReference type="ARBA" id="ARBA00022737"/>
    </source>
</evidence>
<feature type="disulfide bond" evidence="14">
    <location>
        <begin position="174"/>
        <end position="194"/>
    </location>
</feature>
<keyword evidence="2 13" id="KW-0479">Metal-binding</keyword>
<dbReference type="SUPFAM" id="SSF101898">
    <property type="entry name" value="NHL repeat"/>
    <property type="match status" value="1"/>
</dbReference>
<evidence type="ECO:0000313" key="17">
    <source>
        <dbReference type="EMBL" id="CAD7077780.1"/>
    </source>
</evidence>
<dbReference type="Proteomes" id="UP000594454">
    <property type="component" value="Chromosome 1"/>
</dbReference>
<accession>A0A7R8UBM4</accession>
<comment type="cofactor">
    <cofactor evidence="13">
        <name>Zn(2+)</name>
        <dbReference type="ChEBI" id="CHEBI:29105"/>
    </cofactor>
    <text evidence="13">Binds one Zn(2+) ion per subunit.</text>
</comment>
<feature type="repeat" description="NHL" evidence="15">
    <location>
        <begin position="165"/>
        <end position="204"/>
    </location>
</feature>
<dbReference type="PANTHER" id="PTHR10680">
    <property type="entry name" value="PEPTIDYL-GLYCINE ALPHA-AMIDATING MONOOXYGENASE"/>
    <property type="match status" value="1"/>
</dbReference>
<evidence type="ECO:0000256" key="7">
    <source>
        <dbReference type="ARBA" id="ARBA00023180"/>
    </source>
</evidence>
<name>A0A7R8UBM4_HERIL</name>
<feature type="signal peptide" evidence="16">
    <location>
        <begin position="1"/>
        <end position="18"/>
    </location>
</feature>
<keyword evidence="5 13" id="KW-0862">Zinc</keyword>
<comment type="function">
    <text evidence="10">Peptidyl-alpha-hydroxylglycine alpha-amidating lyase that catalyzes an essential reaction in C-terminal alpha-amidation of peptides. Mediates the dismutation of the unstable peptidyl(2-hydroxyglycine) intermediate to glyoxylate and the corresponding desglycine peptide amide. C-terminal amidation of peptides such as neuropeptides is essential for full biological activity.</text>
</comment>
<evidence type="ECO:0000256" key="6">
    <source>
        <dbReference type="ARBA" id="ARBA00023157"/>
    </source>
</evidence>
<keyword evidence="6 14" id="KW-1015">Disulfide bond</keyword>
<feature type="binding site" evidence="13">
    <location>
        <position position="126"/>
    </location>
    <ligand>
        <name>Zn(2+)</name>
        <dbReference type="ChEBI" id="CHEBI:29105"/>
        <note>catalytic</note>
    </ligand>
</feature>
<dbReference type="PROSITE" id="PS51125">
    <property type="entry name" value="NHL"/>
    <property type="match status" value="1"/>
</dbReference>
<evidence type="ECO:0000256" key="15">
    <source>
        <dbReference type="PROSITE-ProRule" id="PRU00504"/>
    </source>
</evidence>
<dbReference type="InterPro" id="IPR000720">
    <property type="entry name" value="PHM/PAL"/>
</dbReference>
<dbReference type="OMA" id="NWPTDQH"/>
<feature type="binding site" evidence="13">
    <location>
        <position position="320"/>
    </location>
    <ligand>
        <name>Ca(2+)</name>
        <dbReference type="ChEBI" id="CHEBI:29108"/>
        <note>structural</note>
    </ligand>
</feature>
<keyword evidence="3 16" id="KW-0732">Signal</keyword>
<keyword evidence="4" id="KW-0677">Repeat</keyword>
<evidence type="ECO:0000256" key="2">
    <source>
        <dbReference type="ARBA" id="ARBA00022723"/>
    </source>
</evidence>
<dbReference type="Pfam" id="PF01436">
    <property type="entry name" value="NHL"/>
    <property type="match status" value="1"/>
</dbReference>
<evidence type="ECO:0000256" key="1">
    <source>
        <dbReference type="ARBA" id="ARBA00012343"/>
    </source>
</evidence>
<evidence type="ECO:0000256" key="11">
    <source>
        <dbReference type="ARBA" id="ARBA00061296"/>
    </source>
</evidence>
<evidence type="ECO:0000313" key="18">
    <source>
        <dbReference type="Proteomes" id="UP000594454"/>
    </source>
</evidence>
<dbReference type="GO" id="GO:0016020">
    <property type="term" value="C:membrane"/>
    <property type="evidence" value="ECO:0007669"/>
    <property type="project" value="InterPro"/>
</dbReference>
<feature type="binding site" evidence="13">
    <location>
        <position position="319"/>
    </location>
    <ligand>
        <name>Zn(2+)</name>
        <dbReference type="ChEBI" id="CHEBI:29105"/>
        <note>catalytic</note>
    </ligand>
</feature>
<feature type="binding site" evidence="12">
    <location>
        <position position="77"/>
    </location>
    <ligand>
        <name>a protein</name>
        <dbReference type="ChEBI" id="CHEBI:16541"/>
    </ligand>
    <ligandPart>
        <name>C-terminal Xaa-(2S)-2-hydroxyglycine residue</name>
        <dbReference type="ChEBI" id="CHEBI:142768"/>
    </ligandPart>
</feature>
<dbReference type="InterPro" id="IPR001258">
    <property type="entry name" value="NHL_repeat"/>
</dbReference>
<dbReference type="GO" id="GO:0004598">
    <property type="term" value="F:peptidylamidoglycolate lyase activity"/>
    <property type="evidence" value="ECO:0007669"/>
    <property type="project" value="UniProtKB-EC"/>
</dbReference>
<feature type="binding site" evidence="12">
    <location>
        <position position="240"/>
    </location>
    <ligand>
        <name>a protein</name>
        <dbReference type="ChEBI" id="CHEBI:16541"/>
    </ligand>
    <ligandPart>
        <name>C-terminal Xaa-(2S)-2-hydroxyglycine residue</name>
        <dbReference type="ChEBI" id="CHEBI:142768"/>
    </ligandPart>
</feature>
<keyword evidence="18" id="KW-1185">Reference proteome</keyword>
<dbReference type="CDD" id="cd14958">
    <property type="entry name" value="NHL_PAL_like"/>
    <property type="match status" value="1"/>
</dbReference>
<proteinExistence type="inferred from homology"/>
<protein>
    <recommendedName>
        <fullName evidence="1">peptidylamidoglycolate lyase</fullName>
        <ecNumber evidence="1">4.3.2.5</ecNumber>
    </recommendedName>
</protein>
<feature type="binding site" evidence="13">
    <location>
        <position position="224"/>
    </location>
    <ligand>
        <name>Zn(2+)</name>
        <dbReference type="ChEBI" id="CHEBI:29105"/>
        <note>catalytic</note>
    </ligand>
</feature>
<evidence type="ECO:0000256" key="10">
    <source>
        <dbReference type="ARBA" id="ARBA00057118"/>
    </source>
</evidence>
<keyword evidence="8" id="KW-0456">Lyase</keyword>
<evidence type="ECO:0000256" key="14">
    <source>
        <dbReference type="PIRSR" id="PIRSR600720-3"/>
    </source>
</evidence>
<dbReference type="OrthoDB" id="10018185at2759"/>
<dbReference type="FunFam" id="2.120.10.30:FF:000054">
    <property type="entry name" value="Peptidyl-alpha-hydroxyglycine alpha-amidating lyase 1"/>
    <property type="match status" value="1"/>
</dbReference>
<feature type="disulfide bond" evidence="14">
    <location>
        <begin position="236"/>
        <end position="247"/>
    </location>
</feature>
<sequence length="348" mass="38692">MASGKFVIVLAFLHIAYGNILPPFGYDELFKRPSEPKAVKNPPSPILVRDWPVDKYEFGQITGVAIDSSGNPAIFHRAERNWSQMESNYYDFIKRGPIQDKTVYILDHNTGAIIRGFGEGVFYMPHGLTIDPHGNYWMTDVAMHQALKFKPYENEPILTIGKRFQPGSSTSHLCKPTAVAVATTGEIFVADGYCNSRILKFNAAGHLLRTIPQPPEFMSLEIPHGITLLEHLDLLCIADRENMRVVCPKAGLRTSIGEGLPAATIQEPDLGRVFAVASYGDFVYAVNGPTSPMFPVRGFTIDPRSEKIVHHWGDFQNPHDITIGSNGTIHALYVVEIGPNRISKFFLI</sequence>
<dbReference type="InParanoid" id="A0A7R8UBM4"/>
<evidence type="ECO:0000256" key="16">
    <source>
        <dbReference type="SAM" id="SignalP"/>
    </source>
</evidence>
<dbReference type="PRINTS" id="PR00790">
    <property type="entry name" value="PAMONOXGNASE"/>
</dbReference>
<evidence type="ECO:0000256" key="12">
    <source>
        <dbReference type="PIRSR" id="PIRSR600720-1"/>
    </source>
</evidence>
<comment type="similarity">
    <text evidence="11">Belongs to the peptidyl-alpha-hydroxyglycine alpha-amidating lyase family.</text>
</comment>
<reference evidence="17 18" key="1">
    <citation type="submission" date="2020-11" db="EMBL/GenBank/DDBJ databases">
        <authorList>
            <person name="Wallbank WR R."/>
            <person name="Pardo Diaz C."/>
            <person name="Kozak K."/>
            <person name="Martin S."/>
            <person name="Jiggins C."/>
            <person name="Moest M."/>
            <person name="Warren A I."/>
            <person name="Generalovic N T."/>
            <person name="Byers J.R.P. K."/>
            <person name="Montejo-Kovacevich G."/>
            <person name="Yen C E."/>
        </authorList>
    </citation>
    <scope>NUCLEOTIDE SEQUENCE [LARGE SCALE GENOMIC DNA]</scope>
</reference>
<gene>
    <name evidence="17" type="ORF">HERILL_LOCUS1095</name>
</gene>